<evidence type="ECO:0000256" key="1">
    <source>
        <dbReference type="SAM" id="SignalP"/>
    </source>
</evidence>
<evidence type="ECO:0000313" key="5">
    <source>
        <dbReference type="Proteomes" id="UP000270034"/>
    </source>
</evidence>
<dbReference type="EMBL" id="AP018515">
    <property type="protein sequence ID" value="BBC79435.1"/>
    <property type="molecule type" value="Genomic_DNA"/>
</dbReference>
<dbReference type="RefSeq" id="WP_048841599.1">
    <property type="nucleotide sequence ID" value="NZ_BAMX01000023.1"/>
</dbReference>
<gene>
    <name evidence="3" type="ORF">Abor_023_008</name>
    <name evidence="2" type="ORF">AcetOrient_orf01627</name>
</gene>
<dbReference type="EMBL" id="BAMX01000023">
    <property type="protein sequence ID" value="GAN66550.1"/>
    <property type="molecule type" value="Genomic_DNA"/>
</dbReference>
<evidence type="ECO:0000313" key="3">
    <source>
        <dbReference type="EMBL" id="GAN66550.1"/>
    </source>
</evidence>
<name>A0A2Z5ZGD6_9PROT</name>
<accession>A0A2Z5ZGD6</accession>
<dbReference type="KEGG" id="aot:AcetOri_orf01627"/>
<reference evidence="2 5" key="2">
    <citation type="submission" date="2018-02" db="EMBL/GenBank/DDBJ databases">
        <title>Acetobacter orientalis genome.</title>
        <authorList>
            <person name="Nakashima N."/>
            <person name="Tamura T."/>
        </authorList>
    </citation>
    <scope>NUCLEOTIDE SEQUENCE [LARGE SCALE GENOMIC DNA]</scope>
    <source>
        <strain evidence="2 5">FAN1</strain>
    </source>
</reference>
<evidence type="ECO:0008006" key="6">
    <source>
        <dbReference type="Google" id="ProtNLM"/>
    </source>
</evidence>
<feature type="chain" id="PRO_5036059940" description="Lipoprotein" evidence="1">
    <location>
        <begin position="32"/>
        <end position="202"/>
    </location>
</feature>
<dbReference type="AlphaFoldDB" id="A0A2Z5ZGD6"/>
<keyword evidence="1" id="KW-0732">Signal</keyword>
<dbReference type="STRING" id="1231341.Abor_023_008"/>
<feature type="signal peptide" evidence="1">
    <location>
        <begin position="1"/>
        <end position="31"/>
    </location>
</feature>
<dbReference type="Proteomes" id="UP000032670">
    <property type="component" value="Unassembled WGS sequence"/>
</dbReference>
<reference evidence="3 4" key="1">
    <citation type="submission" date="2012-11" db="EMBL/GenBank/DDBJ databases">
        <title>Whole genome sequence of Acetobacter orientalis 21F-2.</title>
        <authorList>
            <person name="Azuma Y."/>
            <person name="Higashiura N."/>
            <person name="Hirakawa H."/>
            <person name="Matsushita K."/>
        </authorList>
    </citation>
    <scope>NUCLEOTIDE SEQUENCE [LARGE SCALE GENOMIC DNA]</scope>
    <source>
        <strain evidence="3 4">21F-2</strain>
    </source>
</reference>
<evidence type="ECO:0000313" key="2">
    <source>
        <dbReference type="EMBL" id="BBC79435.1"/>
    </source>
</evidence>
<dbReference type="Proteomes" id="UP000270034">
    <property type="component" value="Chromosome"/>
</dbReference>
<protein>
    <recommendedName>
        <fullName evidence="6">Lipoprotein</fullName>
    </recommendedName>
</protein>
<keyword evidence="4" id="KW-1185">Reference proteome</keyword>
<proteinExistence type="predicted"/>
<organism evidence="2 5">
    <name type="scientific">Acetobacter orientalis</name>
    <dbReference type="NCBI Taxonomy" id="146474"/>
    <lineage>
        <taxon>Bacteria</taxon>
        <taxon>Pseudomonadati</taxon>
        <taxon>Pseudomonadota</taxon>
        <taxon>Alphaproteobacteria</taxon>
        <taxon>Acetobacterales</taxon>
        <taxon>Acetobacteraceae</taxon>
        <taxon>Acetobacter</taxon>
    </lineage>
</organism>
<accession>A0A0D6NLN9</accession>
<sequence>MGIKFSIACVGLSTFNRSFMLGAVFSGLALAGGVGAPAQAKSTKVPLTQNADPVIMTNQPGSALEAEARKLNSDDMAAAARHHETPLLLIGSAPLSDEGKNIALFVQVQAASLCGSAGCSTDVYLKDAKGWTKILDAVSGPISLLPTKHEGLRDILVDTSDRWVWKNGAYQDTLAATDLPGFKTSIKKHQAEMRQERLHTGQ</sequence>
<evidence type="ECO:0000313" key="4">
    <source>
        <dbReference type="Proteomes" id="UP000032670"/>
    </source>
</evidence>
<dbReference type="GeneID" id="76204691"/>